<organism evidence="1 2">
    <name type="scientific">Archangium gephyra</name>
    <dbReference type="NCBI Taxonomy" id="48"/>
    <lineage>
        <taxon>Bacteria</taxon>
        <taxon>Pseudomonadati</taxon>
        <taxon>Myxococcota</taxon>
        <taxon>Myxococcia</taxon>
        <taxon>Myxococcales</taxon>
        <taxon>Cystobacterineae</taxon>
        <taxon>Archangiaceae</taxon>
        <taxon>Archangium</taxon>
    </lineage>
</organism>
<evidence type="ECO:0000313" key="2">
    <source>
        <dbReference type="Proteomes" id="UP000249061"/>
    </source>
</evidence>
<sequence length="99" mass="10762">MAKKNGPPRTKLPGGMSAPIHLVEALNLVVALKTEAYEVMGSTTKVSPSDVIADALDAWLRNWVSQHGALPYSEGERADYVRKLAGTLRQELRSELSDS</sequence>
<gene>
    <name evidence="1" type="ORF">DI536_29020</name>
</gene>
<dbReference type="Proteomes" id="UP000249061">
    <property type="component" value="Unassembled WGS sequence"/>
</dbReference>
<dbReference type="AlphaFoldDB" id="A0A2W5VAD7"/>
<dbReference type="EMBL" id="QFQP01000034">
    <property type="protein sequence ID" value="PZR07101.1"/>
    <property type="molecule type" value="Genomic_DNA"/>
</dbReference>
<protein>
    <submittedName>
        <fullName evidence="1">Uncharacterized protein</fullName>
    </submittedName>
</protein>
<proteinExistence type="predicted"/>
<accession>A0A2W5VAD7</accession>
<evidence type="ECO:0000313" key="1">
    <source>
        <dbReference type="EMBL" id="PZR07101.1"/>
    </source>
</evidence>
<name>A0A2W5VAD7_9BACT</name>
<reference evidence="1 2" key="1">
    <citation type="submission" date="2017-08" db="EMBL/GenBank/DDBJ databases">
        <title>Infants hospitalized years apart are colonized by the same room-sourced microbial strains.</title>
        <authorList>
            <person name="Brooks B."/>
            <person name="Olm M.R."/>
            <person name="Firek B.A."/>
            <person name="Baker R."/>
            <person name="Thomas B.C."/>
            <person name="Morowitz M.J."/>
            <person name="Banfield J.F."/>
        </authorList>
    </citation>
    <scope>NUCLEOTIDE SEQUENCE [LARGE SCALE GENOMIC DNA]</scope>
    <source>
        <strain evidence="1">S2_003_000_R2_14</strain>
    </source>
</reference>
<comment type="caution">
    <text evidence="1">The sequence shown here is derived from an EMBL/GenBank/DDBJ whole genome shotgun (WGS) entry which is preliminary data.</text>
</comment>